<keyword evidence="1" id="KW-0812">Transmembrane</keyword>
<evidence type="ECO:0000256" key="1">
    <source>
        <dbReference type="SAM" id="Phobius"/>
    </source>
</evidence>
<dbReference type="EMBL" id="LNIX01000030">
    <property type="protein sequence ID" value="OXA41150.1"/>
    <property type="molecule type" value="Genomic_DNA"/>
</dbReference>
<keyword evidence="3" id="KW-1185">Reference proteome</keyword>
<feature type="transmembrane region" description="Helical" evidence="1">
    <location>
        <begin position="160"/>
        <end position="178"/>
    </location>
</feature>
<evidence type="ECO:0000313" key="3">
    <source>
        <dbReference type="Proteomes" id="UP000198287"/>
    </source>
</evidence>
<accession>A0A226D7Q7</accession>
<comment type="caution">
    <text evidence="2">The sequence shown here is derived from an EMBL/GenBank/DDBJ whole genome shotgun (WGS) entry which is preliminary data.</text>
</comment>
<reference evidence="2 3" key="1">
    <citation type="submission" date="2015-12" db="EMBL/GenBank/DDBJ databases">
        <title>The genome of Folsomia candida.</title>
        <authorList>
            <person name="Faddeeva A."/>
            <person name="Derks M.F."/>
            <person name="Anvar Y."/>
            <person name="Smit S."/>
            <person name="Van Straalen N."/>
            <person name="Roelofs D."/>
        </authorList>
    </citation>
    <scope>NUCLEOTIDE SEQUENCE [LARGE SCALE GENOMIC DNA]</scope>
    <source>
        <strain evidence="2 3">VU population</strain>
        <tissue evidence="2">Whole body</tissue>
    </source>
</reference>
<dbReference type="AlphaFoldDB" id="A0A226D7Q7"/>
<organism evidence="2 3">
    <name type="scientific">Folsomia candida</name>
    <name type="common">Springtail</name>
    <dbReference type="NCBI Taxonomy" id="158441"/>
    <lineage>
        <taxon>Eukaryota</taxon>
        <taxon>Metazoa</taxon>
        <taxon>Ecdysozoa</taxon>
        <taxon>Arthropoda</taxon>
        <taxon>Hexapoda</taxon>
        <taxon>Collembola</taxon>
        <taxon>Entomobryomorpha</taxon>
        <taxon>Isotomoidea</taxon>
        <taxon>Isotomidae</taxon>
        <taxon>Proisotominae</taxon>
        <taxon>Folsomia</taxon>
    </lineage>
</organism>
<proteinExistence type="predicted"/>
<gene>
    <name evidence="2" type="ORF">Fcan01_24015</name>
</gene>
<name>A0A226D7Q7_FOLCA</name>
<evidence type="ECO:0000313" key="2">
    <source>
        <dbReference type="EMBL" id="OXA41150.1"/>
    </source>
</evidence>
<protein>
    <submittedName>
        <fullName evidence="2">Uncharacterized protein</fullName>
    </submittedName>
</protein>
<keyword evidence="1" id="KW-1133">Transmembrane helix</keyword>
<feature type="transmembrane region" description="Helical" evidence="1">
    <location>
        <begin position="203"/>
        <end position="223"/>
    </location>
</feature>
<sequence>MQIEQCPRYFRIGNGLASTSSSIEIITTRIFIIILGTGESSSYFTHAVYDYFSILVIMNLEDEAELWKSWEPTTAKNKINFVCENVQINPEIMYKPNLQLLSWEPCWNLYDQNYKNTAVIKIIFWQILNMSEKNLTSKFNRSCYSEYYSKPTMQMGDLKIIANYVPAIVPLTTIHFTYKSFNYISCYKEEAIVYSIYVNPLDISSWTPFLTFLIGISILVDLFVRFHLKIDLAPSSLLFFVGLMVDEPSSPPNSKVGRNPHFRLASIWWLLASIVLTNVYISFLVINLNAPFPPKIFDTRNQCGVNHASYLEYHNTHYLQSLQSSVINEWVEEEVVACGKSVFFAESERIELQRQNYERSYHKIKFYTGKEPLLKEALHLSFFSSKFSKIPAFFQRVTESGLIKVLFNSSIKAELKFVLNNTKRIIAKNPERFGRERKKFKPQKLESSFTT</sequence>
<feature type="transmembrane region" description="Helical" evidence="1">
    <location>
        <begin position="266"/>
        <end position="286"/>
    </location>
</feature>
<keyword evidence="1" id="KW-0472">Membrane</keyword>
<dbReference type="Proteomes" id="UP000198287">
    <property type="component" value="Unassembled WGS sequence"/>
</dbReference>